<name>A0A979G7H2_CHIPD</name>
<gene>
    <name evidence="6" type="ordered locus">Cpin_4875</name>
</gene>
<accession>A0A979G7H2</accession>
<protein>
    <recommendedName>
        <fullName evidence="8">VWA domain-containing protein</fullName>
    </recommendedName>
</protein>
<evidence type="ECO:0000313" key="7">
    <source>
        <dbReference type="Proteomes" id="UP000002215"/>
    </source>
</evidence>
<dbReference type="EMBL" id="CP001699">
    <property type="protein sequence ID" value="ACU62309.1"/>
    <property type="molecule type" value="Genomic_DNA"/>
</dbReference>
<reference evidence="6 7" key="2">
    <citation type="journal article" date="2010" name="Stand. Genomic Sci.">
        <title>Complete genome sequence of Chitinophaga pinensis type strain (UQM 2034).</title>
        <authorList>
            <person name="Glavina Del Rio T."/>
            <person name="Abt B."/>
            <person name="Spring S."/>
            <person name="Lapidus A."/>
            <person name="Nolan M."/>
            <person name="Tice H."/>
            <person name="Copeland A."/>
            <person name="Cheng J.F."/>
            <person name="Chen F."/>
            <person name="Bruce D."/>
            <person name="Goodwin L."/>
            <person name="Pitluck S."/>
            <person name="Ivanova N."/>
            <person name="Mavromatis K."/>
            <person name="Mikhailova N."/>
            <person name="Pati A."/>
            <person name="Chen A."/>
            <person name="Palaniappan K."/>
            <person name="Land M."/>
            <person name="Hauser L."/>
            <person name="Chang Y.J."/>
            <person name="Jeffries C.D."/>
            <person name="Chain P."/>
            <person name="Saunders E."/>
            <person name="Detter J.C."/>
            <person name="Brettin T."/>
            <person name="Rohde M."/>
            <person name="Goker M."/>
            <person name="Bristow J."/>
            <person name="Eisen J.A."/>
            <person name="Markowitz V."/>
            <person name="Hugenholtz P."/>
            <person name="Kyrpides N.C."/>
            <person name="Klenk H.P."/>
            <person name="Lucas S."/>
        </authorList>
    </citation>
    <scope>NUCLEOTIDE SEQUENCE [LARGE SCALE GENOMIC DNA]</scope>
    <source>
        <strain evidence="7">ATCC 43595 / DSM 2588 / LMG 13176 / NBRC 15968 / NCIMB 11800 / UQM 2034</strain>
    </source>
</reference>
<feature type="domain" description="Type VI secretion system TssR-like second" evidence="3">
    <location>
        <begin position="145"/>
        <end position="230"/>
    </location>
</feature>
<feature type="domain" description="Type VI secretion system TssR-like N-terminal barrel" evidence="2">
    <location>
        <begin position="34"/>
        <end position="129"/>
    </location>
</feature>
<dbReference type="InterPro" id="IPR040530">
    <property type="entry name" value="T6SS_TssR-like_N"/>
</dbReference>
<keyword evidence="1" id="KW-0732">Signal</keyword>
<dbReference type="Proteomes" id="UP000002215">
    <property type="component" value="Chromosome"/>
</dbReference>
<dbReference type="InterPro" id="IPR036465">
    <property type="entry name" value="vWFA_dom_sf"/>
</dbReference>
<evidence type="ECO:0000259" key="2">
    <source>
        <dbReference type="Pfam" id="PF17643"/>
    </source>
</evidence>
<feature type="domain" description="Type VI secretion system TssR-like C-terminal" evidence="4">
    <location>
        <begin position="634"/>
        <end position="772"/>
    </location>
</feature>
<dbReference type="KEGG" id="cpi:Cpin_4875"/>
<evidence type="ECO:0008006" key="8">
    <source>
        <dbReference type="Google" id="ProtNLM"/>
    </source>
</evidence>
<dbReference type="Pfam" id="PF17643">
    <property type="entry name" value="TssR"/>
    <property type="match status" value="1"/>
</dbReference>
<dbReference type="Pfam" id="PF20781">
    <property type="entry name" value="TssR_C"/>
    <property type="match status" value="1"/>
</dbReference>
<dbReference type="OrthoDB" id="908406at2"/>
<dbReference type="SUPFAM" id="SSF53300">
    <property type="entry name" value="vWA-like"/>
    <property type="match status" value="1"/>
</dbReference>
<evidence type="ECO:0000259" key="3">
    <source>
        <dbReference type="Pfam" id="PF20780"/>
    </source>
</evidence>
<dbReference type="AlphaFoldDB" id="A0A979G7H2"/>
<dbReference type="Pfam" id="PF20780">
    <property type="entry name" value="TssR_M"/>
    <property type="match status" value="1"/>
</dbReference>
<feature type="chain" id="PRO_5036987139" description="VWA domain-containing protein" evidence="1">
    <location>
        <begin position="20"/>
        <end position="778"/>
    </location>
</feature>
<organism evidence="6 7">
    <name type="scientific">Chitinophaga pinensis (strain ATCC 43595 / DSM 2588 / LMG 13176 / NBRC 15968 / NCIMB 11800 / UQM 2034)</name>
    <dbReference type="NCBI Taxonomy" id="485918"/>
    <lineage>
        <taxon>Bacteria</taxon>
        <taxon>Pseudomonadati</taxon>
        <taxon>Bacteroidota</taxon>
        <taxon>Chitinophagia</taxon>
        <taxon>Chitinophagales</taxon>
        <taxon>Chitinophagaceae</taxon>
        <taxon>Chitinophaga</taxon>
    </lineage>
</organism>
<dbReference type="RefSeq" id="WP_012792477.1">
    <property type="nucleotide sequence ID" value="NC_013132.1"/>
</dbReference>
<evidence type="ECO:0000259" key="4">
    <source>
        <dbReference type="Pfam" id="PF20781"/>
    </source>
</evidence>
<dbReference type="InterPro" id="IPR049360">
    <property type="entry name" value="T6SS_TssR-like_VWA"/>
</dbReference>
<dbReference type="Gene3D" id="3.40.50.410">
    <property type="entry name" value="von Willebrand factor, type A domain"/>
    <property type="match status" value="1"/>
</dbReference>
<evidence type="ECO:0000313" key="6">
    <source>
        <dbReference type="EMBL" id="ACU62309.1"/>
    </source>
</evidence>
<reference evidence="7" key="1">
    <citation type="submission" date="2009-08" db="EMBL/GenBank/DDBJ databases">
        <title>The complete genome of Chitinophaga pinensis DSM 2588.</title>
        <authorList>
            <consortium name="US DOE Joint Genome Institute (JGI-PGF)"/>
            <person name="Lucas S."/>
            <person name="Copeland A."/>
            <person name="Lapidus A."/>
            <person name="Glavina del Rio T."/>
            <person name="Dalin E."/>
            <person name="Tice H."/>
            <person name="Bruce D."/>
            <person name="Goodwin L."/>
            <person name="Pitluck S."/>
            <person name="Kyrpides N."/>
            <person name="Mavromatis K."/>
            <person name="Ivanova N."/>
            <person name="Mikhailova N."/>
            <person name="Sims D."/>
            <person name="Meinche L."/>
            <person name="Brettin T."/>
            <person name="Detter J.C."/>
            <person name="Han C."/>
            <person name="Larimer F."/>
            <person name="Land M."/>
            <person name="Hauser L."/>
            <person name="Markowitz V."/>
            <person name="Cheng J.-F."/>
            <person name="Hugenholtz P."/>
            <person name="Woyke T."/>
            <person name="Wu D."/>
            <person name="Spring S."/>
            <person name="Klenk H.-P."/>
            <person name="Eisen J.A."/>
        </authorList>
    </citation>
    <scope>NUCLEOTIDE SEQUENCE [LARGE SCALE GENOMIC DNA]</scope>
    <source>
        <strain evidence="7">ATCC 43595 / DSM 2588 / LMG 13176 / NBRC 15968 / NCIMB 11800 / UQM 2034</strain>
    </source>
</reference>
<dbReference type="InterPro" id="IPR049358">
    <property type="entry name" value="T6SS_TssR-like_C"/>
</dbReference>
<feature type="domain" description="Type VI secretion system TssR-like VWA" evidence="5">
    <location>
        <begin position="280"/>
        <end position="580"/>
    </location>
</feature>
<dbReference type="InterPro" id="IPR049359">
    <property type="entry name" value="T6SS_TssR-like_dom_2"/>
</dbReference>
<evidence type="ECO:0000256" key="1">
    <source>
        <dbReference type="SAM" id="SignalP"/>
    </source>
</evidence>
<proteinExistence type="predicted"/>
<dbReference type="Pfam" id="PF20782">
    <property type="entry name" value="TssR_VWA"/>
    <property type="match status" value="1"/>
</dbReference>
<dbReference type="CDD" id="cd00198">
    <property type="entry name" value="vWFA"/>
    <property type="match status" value="1"/>
</dbReference>
<evidence type="ECO:0000259" key="5">
    <source>
        <dbReference type="Pfam" id="PF20782"/>
    </source>
</evidence>
<sequence>MKHIFSLFILLSQAVWVSAQITLPFHQKVKPLPDAFVKPAEDTRLSTQKPKTAAPWVVFSDRDDNYTTTTPGGSLVMKKLTFMEAFYVTAEKGGYVKLVKYNTGLLNGRKINNRKSAVSYGWISRWKLLMWNRSWSDTKTGFPAKAITVISDKMPLTAAQTYYDRTDSAFVYSSPELKKAVAKVRLHQISYIYKRSEDGRKYLIGNETQLVADSADKVICGWIAADALHNWGDRLYISPAVPANESLVDSASLILHQEHADPLLREEDFILKSAPVLNNTAAGYKVGKTVDVYDKSHNTLITIDGSALQYNDYLDLRKHIHQLNVVFVIDASSAMKKYYPGLTNTIQSLENVFGEYDKQHELSFGAVVYRDNQNCVARGIETTGGIYPDYRKLMAFLGTQAEKTAQCNNNVTAEPMYDGVRAALELFKSHHNETNLIMLIGSVGDSAEHFQQLSEQLGKQNVRLLTMQMYSDYNEWYNNFVLNAKKLVSESAVYASEVKKKFLINGEGLDERHAYNISQQDSVSYFLDYPENSLIQGGVVFPTKGEVNSKKYITEATKRFLRETDYDIRTQINSLDSAFRLRGVANANLSETVKGQLPPPVGEDVADRMPHNGFKYFMTSDVPANVVAANPGLLQYTLVLNAAEYKQMNDIIAFMAGQNLAPDQASFRKKLVTNYISIPRHLLDLDLSKNDIRSMSLTAYFKTVTGFPLHQMSFDRFTVGDLKKDSRMPKADFENYIRFLIRSGEQIKIATQVGQQFISNGKIYYYITRDNFSADTTK</sequence>
<feature type="signal peptide" evidence="1">
    <location>
        <begin position="1"/>
        <end position="19"/>
    </location>
</feature>